<evidence type="ECO:0000259" key="17">
    <source>
        <dbReference type="Pfam" id="PF01326"/>
    </source>
</evidence>
<dbReference type="InterPro" id="IPR000121">
    <property type="entry name" value="PEP_util_C"/>
</dbReference>
<comment type="function">
    <text evidence="2">Catalyzes the reversible phosphorylation of pyruvate and phosphate.</text>
</comment>
<protein>
    <recommendedName>
        <fullName evidence="5 12">Pyruvate, phosphate dikinase</fullName>
        <ecNumber evidence="4 12">2.7.9.1</ecNumber>
    </recommendedName>
</protein>
<reference evidence="19" key="2">
    <citation type="journal article" date="2021" name="PeerJ">
        <title>Extensive microbial diversity within the chicken gut microbiome revealed by metagenomics and culture.</title>
        <authorList>
            <person name="Gilroy R."/>
            <person name="Ravi A."/>
            <person name="Getino M."/>
            <person name="Pursley I."/>
            <person name="Horton D.L."/>
            <person name="Alikhan N.F."/>
            <person name="Baker D."/>
            <person name="Gharbi K."/>
            <person name="Hall N."/>
            <person name="Watson M."/>
            <person name="Adriaenssens E.M."/>
            <person name="Foster-Nyarko E."/>
            <person name="Jarju S."/>
            <person name="Secka A."/>
            <person name="Antonio M."/>
            <person name="Oren A."/>
            <person name="Chaudhuri R.R."/>
            <person name="La Ragione R."/>
            <person name="Hildebrand F."/>
            <person name="Pallen M.J."/>
        </authorList>
    </citation>
    <scope>NUCLEOTIDE SEQUENCE</scope>
    <source>
        <strain evidence="19">CHK158-818</strain>
    </source>
</reference>
<evidence type="ECO:0000256" key="5">
    <source>
        <dbReference type="ARBA" id="ARBA00020138"/>
    </source>
</evidence>
<evidence type="ECO:0000256" key="4">
    <source>
        <dbReference type="ARBA" id="ARBA00011994"/>
    </source>
</evidence>
<feature type="binding site" evidence="14">
    <location>
        <position position="801"/>
    </location>
    <ligand>
        <name>substrate</name>
    </ligand>
</feature>
<dbReference type="InterPro" id="IPR002192">
    <property type="entry name" value="PPDK_AMP/ATP-bd"/>
</dbReference>
<organism evidence="19 20">
    <name type="scientific">Candidatus Gallibacteroides avistercoris</name>
    <dbReference type="NCBI Taxonomy" id="2840833"/>
    <lineage>
        <taxon>Bacteria</taxon>
        <taxon>Pseudomonadati</taxon>
        <taxon>Bacteroidota</taxon>
        <taxon>Bacteroidia</taxon>
        <taxon>Bacteroidales</taxon>
        <taxon>Bacteroidaceae</taxon>
        <taxon>Bacteroidaceae incertae sedis</taxon>
        <taxon>Candidatus Gallibacteroides</taxon>
    </lineage>
</organism>
<evidence type="ECO:0000256" key="10">
    <source>
        <dbReference type="ARBA" id="ARBA00022840"/>
    </source>
</evidence>
<dbReference type="Pfam" id="PF01326">
    <property type="entry name" value="PPDK_N"/>
    <property type="match status" value="1"/>
</dbReference>
<evidence type="ECO:0000256" key="12">
    <source>
        <dbReference type="PIRNR" id="PIRNR000853"/>
    </source>
</evidence>
<feature type="domain" description="PEP-utilising enzyme C-terminal" evidence="18">
    <location>
        <begin position="551"/>
        <end position="901"/>
    </location>
</feature>
<feature type="binding site" evidence="14">
    <location>
        <position position="798"/>
    </location>
    <ligand>
        <name>substrate</name>
    </ligand>
</feature>
<evidence type="ECO:0000256" key="11">
    <source>
        <dbReference type="ARBA" id="ARBA00022842"/>
    </source>
</evidence>
<dbReference type="SUPFAM" id="SSF56059">
    <property type="entry name" value="Glutathione synthetase ATP-binding domain-like"/>
    <property type="match status" value="1"/>
</dbReference>
<evidence type="ECO:0000256" key="3">
    <source>
        <dbReference type="ARBA" id="ARBA00007837"/>
    </source>
</evidence>
<keyword evidence="9" id="KW-0418">Kinase</keyword>
<dbReference type="GO" id="GO:0046872">
    <property type="term" value="F:metal ion binding"/>
    <property type="evidence" value="ECO:0007669"/>
    <property type="project" value="UniProtKB-UniRule"/>
</dbReference>
<evidence type="ECO:0000259" key="16">
    <source>
        <dbReference type="Pfam" id="PF00391"/>
    </source>
</evidence>
<dbReference type="InterPro" id="IPR008279">
    <property type="entry name" value="PEP-util_enz_mobile_dom"/>
</dbReference>
<dbReference type="InterPro" id="IPR018274">
    <property type="entry name" value="PEP_util_AS"/>
</dbReference>
<evidence type="ECO:0000256" key="6">
    <source>
        <dbReference type="ARBA" id="ARBA00022679"/>
    </source>
</evidence>
<keyword evidence="11 15" id="KW-0460">Magnesium</keyword>
<dbReference type="InterPro" id="IPR015813">
    <property type="entry name" value="Pyrv/PenolPyrv_kinase-like_dom"/>
</dbReference>
<evidence type="ECO:0000256" key="1">
    <source>
        <dbReference type="ARBA" id="ARBA00001946"/>
    </source>
</evidence>
<dbReference type="PIRSF" id="PIRSF000853">
    <property type="entry name" value="PPDK"/>
    <property type="match status" value="1"/>
</dbReference>
<dbReference type="Gene3D" id="3.30.470.20">
    <property type="entry name" value="ATP-grasp fold, B domain"/>
    <property type="match status" value="1"/>
</dbReference>
<feature type="domain" description="PEP-utilising enzyme mobile" evidence="16">
    <location>
        <begin position="455"/>
        <end position="536"/>
    </location>
</feature>
<comment type="catalytic activity">
    <reaction evidence="12">
        <text>pyruvate + phosphate + ATP = phosphoenolpyruvate + AMP + diphosphate + H(+)</text>
        <dbReference type="Rhea" id="RHEA:10756"/>
        <dbReference type="ChEBI" id="CHEBI:15361"/>
        <dbReference type="ChEBI" id="CHEBI:15378"/>
        <dbReference type="ChEBI" id="CHEBI:30616"/>
        <dbReference type="ChEBI" id="CHEBI:33019"/>
        <dbReference type="ChEBI" id="CHEBI:43474"/>
        <dbReference type="ChEBI" id="CHEBI:58702"/>
        <dbReference type="ChEBI" id="CHEBI:456215"/>
        <dbReference type="EC" id="2.7.9.1"/>
    </reaction>
</comment>
<name>A0A9D1M8K1_9BACT</name>
<gene>
    <name evidence="19" type="ORF">IAB03_06925</name>
</gene>
<evidence type="ECO:0000256" key="13">
    <source>
        <dbReference type="PIRSR" id="PIRSR000853-1"/>
    </source>
</evidence>
<dbReference type="PROSITE" id="PS00742">
    <property type="entry name" value="PEP_ENZYMES_2"/>
    <property type="match status" value="1"/>
</dbReference>
<comment type="similarity">
    <text evidence="3 12">Belongs to the PEP-utilizing enzyme family.</text>
</comment>
<evidence type="ECO:0000313" key="19">
    <source>
        <dbReference type="EMBL" id="HIU55518.1"/>
    </source>
</evidence>
<dbReference type="InterPro" id="IPR036637">
    <property type="entry name" value="Phosphohistidine_dom_sf"/>
</dbReference>
<dbReference type="PANTHER" id="PTHR22931">
    <property type="entry name" value="PHOSPHOENOLPYRUVATE DIKINASE-RELATED"/>
    <property type="match status" value="1"/>
</dbReference>
<feature type="binding site" evidence="15">
    <location>
        <position position="777"/>
    </location>
    <ligand>
        <name>Mg(2+)</name>
        <dbReference type="ChEBI" id="CHEBI:18420"/>
    </ligand>
</feature>
<dbReference type="InterPro" id="IPR010121">
    <property type="entry name" value="Pyruvate_phosphate_dikinase"/>
</dbReference>
<evidence type="ECO:0000256" key="8">
    <source>
        <dbReference type="ARBA" id="ARBA00022741"/>
    </source>
</evidence>
<dbReference type="Proteomes" id="UP000824112">
    <property type="component" value="Unassembled WGS sequence"/>
</dbReference>
<dbReference type="EC" id="2.7.9.1" evidence="4 12"/>
<feature type="active site" description="Proton donor" evidence="13">
    <location>
        <position position="863"/>
    </location>
</feature>
<evidence type="ECO:0000256" key="15">
    <source>
        <dbReference type="PIRSR" id="PIRSR000853-3"/>
    </source>
</evidence>
<feature type="domain" description="Pyruvate phosphate dikinase AMP/ATP-binding" evidence="17">
    <location>
        <begin position="21"/>
        <end position="389"/>
    </location>
</feature>
<feature type="binding site" evidence="15">
    <location>
        <position position="801"/>
    </location>
    <ligand>
        <name>Mg(2+)</name>
        <dbReference type="ChEBI" id="CHEBI:18420"/>
    </ligand>
</feature>
<dbReference type="Pfam" id="PF00391">
    <property type="entry name" value="PEP-utilizers"/>
    <property type="match status" value="1"/>
</dbReference>
<dbReference type="Pfam" id="PF02896">
    <property type="entry name" value="PEP-utilizers_C"/>
    <property type="match status" value="1"/>
</dbReference>
<feature type="active site" description="Tele-phosphohistidine intermediate" evidence="13">
    <location>
        <position position="488"/>
    </location>
</feature>
<comment type="cofactor">
    <cofactor evidence="1 12 15">
        <name>Mg(2+)</name>
        <dbReference type="ChEBI" id="CHEBI:18420"/>
    </cofactor>
</comment>
<dbReference type="Gene3D" id="1.20.80.30">
    <property type="match status" value="1"/>
</dbReference>
<keyword evidence="8" id="KW-0547">Nucleotide-binding</keyword>
<dbReference type="InterPro" id="IPR013815">
    <property type="entry name" value="ATP_grasp_subdomain_1"/>
</dbReference>
<feature type="binding site" evidence="14">
    <location>
        <position position="800"/>
    </location>
    <ligand>
        <name>substrate</name>
    </ligand>
</feature>
<dbReference type="InterPro" id="IPR023151">
    <property type="entry name" value="PEP_util_CS"/>
</dbReference>
<evidence type="ECO:0000256" key="2">
    <source>
        <dbReference type="ARBA" id="ARBA00003144"/>
    </source>
</evidence>
<dbReference type="Gene3D" id="3.50.30.10">
    <property type="entry name" value="Phosphohistidine domain"/>
    <property type="match status" value="1"/>
</dbReference>
<keyword evidence="10" id="KW-0067">ATP-binding</keyword>
<accession>A0A9D1M8K1</accession>
<feature type="binding site" evidence="14">
    <location>
        <position position="650"/>
    </location>
    <ligand>
        <name>substrate</name>
    </ligand>
</feature>
<dbReference type="GO" id="GO:0016301">
    <property type="term" value="F:kinase activity"/>
    <property type="evidence" value="ECO:0007669"/>
    <property type="project" value="UniProtKB-UniRule"/>
</dbReference>
<keyword evidence="19" id="KW-0670">Pyruvate</keyword>
<dbReference type="InterPro" id="IPR040442">
    <property type="entry name" value="Pyrv_kinase-like_dom_sf"/>
</dbReference>
<dbReference type="GO" id="GO:0050242">
    <property type="term" value="F:pyruvate, phosphate dikinase activity"/>
    <property type="evidence" value="ECO:0007669"/>
    <property type="project" value="UniProtKB-UniRule"/>
</dbReference>
<feature type="binding site" evidence="14">
    <location>
        <position position="777"/>
    </location>
    <ligand>
        <name>substrate</name>
    </ligand>
</feature>
<feature type="binding site" evidence="14">
    <location>
        <position position="799"/>
    </location>
    <ligand>
        <name>substrate</name>
    </ligand>
</feature>
<feature type="binding site" evidence="14">
    <location>
        <position position="594"/>
    </location>
    <ligand>
        <name>substrate</name>
    </ligand>
</feature>
<dbReference type="NCBIfam" id="TIGR01828">
    <property type="entry name" value="pyru_phos_dikin"/>
    <property type="match status" value="1"/>
</dbReference>
<dbReference type="EMBL" id="DVNA01000152">
    <property type="protein sequence ID" value="HIU55518.1"/>
    <property type="molecule type" value="Genomic_DNA"/>
</dbReference>
<evidence type="ECO:0000256" key="7">
    <source>
        <dbReference type="ARBA" id="ARBA00022723"/>
    </source>
</evidence>
<dbReference type="SUPFAM" id="SSF52009">
    <property type="entry name" value="Phosphohistidine domain"/>
    <property type="match status" value="1"/>
</dbReference>
<dbReference type="GO" id="GO:0005524">
    <property type="term" value="F:ATP binding"/>
    <property type="evidence" value="ECO:0007669"/>
    <property type="project" value="UniProtKB-UniRule"/>
</dbReference>
<dbReference type="Gene3D" id="1.10.189.10">
    <property type="entry name" value="Pyruvate Phosphate Dikinase, domain 2"/>
    <property type="match status" value="1"/>
</dbReference>
<reference evidence="19" key="1">
    <citation type="submission" date="2020-10" db="EMBL/GenBank/DDBJ databases">
        <authorList>
            <person name="Gilroy R."/>
        </authorList>
    </citation>
    <scope>NUCLEOTIDE SEQUENCE</scope>
    <source>
        <strain evidence="19">CHK158-818</strain>
    </source>
</reference>
<dbReference type="SUPFAM" id="SSF51621">
    <property type="entry name" value="Phosphoenolpyruvate/pyruvate domain"/>
    <property type="match status" value="1"/>
</dbReference>
<keyword evidence="7 15" id="KW-0479">Metal-binding</keyword>
<evidence type="ECO:0000256" key="9">
    <source>
        <dbReference type="ARBA" id="ARBA00022777"/>
    </source>
</evidence>
<dbReference type="PROSITE" id="PS00370">
    <property type="entry name" value="PEP_ENZYMES_PHOS_SITE"/>
    <property type="match status" value="1"/>
</dbReference>
<keyword evidence="6 19" id="KW-0808">Transferase</keyword>
<dbReference type="Gene3D" id="3.30.1490.20">
    <property type="entry name" value="ATP-grasp fold, A domain"/>
    <property type="match status" value="1"/>
</dbReference>
<evidence type="ECO:0000259" key="18">
    <source>
        <dbReference type="Pfam" id="PF02896"/>
    </source>
</evidence>
<proteinExistence type="inferred from homology"/>
<evidence type="ECO:0000313" key="20">
    <source>
        <dbReference type="Proteomes" id="UP000824112"/>
    </source>
</evidence>
<dbReference type="Gene3D" id="3.20.20.60">
    <property type="entry name" value="Phosphoenolpyruvate-binding domains"/>
    <property type="match status" value="1"/>
</dbReference>
<sequence>MSKRIYTFGNGQAEGRSDMKNLLGGKGANLAEMNLIGVPVPPGFTITTEVCTEYNQKGKEAVVELINEDVKKAVAHIESIMGTKFGDPENPLLVSVRSGARVSMPGMMDTVLNLGLTDKAVEGIAQKSGNPRFAWDSYRRFVQMYGDVVLGMKPKSKDDIDPFEEIMDEVKEQRGIVNDTELSVEDLKLLVKRFKAAIKERTGNDFPDCPWEQLWGAICAVFDSWMNERAIYYRRMNQIPEEWGTAVNVQAMVFGNMGNTSATGVAFTRDAATGEDIFNGEYLINAQGEDVVAGIRTPQQITTEGSRRWAKLQGISEEERASKYPSLEESMPECAKDLIETQQKLESYFKDMQDLEFTIQDGKLWLLQTRNGKRTGAAMVKIAMDMLRQGMIDEKTALKRMEPGKLDELLHPVFDKQALKSAKVIAKGLPASPGAAAGKIVFFAEDAESWAEKRKRVILVRIETSPEDLRGMNVAQGILTARGGMTSHAAVVARGMGKCCVSGAGEIKVDYKERTVEMKGKVYKEGDWISLNGSTGEVYEGEVPTVDADLSGDFSKIMELAEKYTQVDVRTNADTPKDARVARRFGAKGIGLCRTEHMFFEGERIKAMREMILSKDEEGRREALKKLLPMQRSDFEGIFEAMDGYGVTIRLLDPPLHEFVPHQLATQKEMATEMGLSIDEVKSACDALEEFNPMLGHRGCRLGCTYPEITEMQARAIIEAALNIKAKGCTVIPEIMVPLVGVIEELKLQAQIIKATAEQVFAERGDRVDYKIGTMIEVPRAALTANRIAEVADFFSFGTNDLTQMTFGYSRDDAGKFLKVYLERGILKNDPFQILDQEGVGQLVRIGIEKGRSTKPSLKVGICGEHGGEPSSVKFCASIGMNYVSCSPYRVPIARVAAAQAAIE</sequence>
<comment type="caution">
    <text evidence="19">The sequence shown here is derived from an EMBL/GenBank/DDBJ whole genome shotgun (WGS) entry which is preliminary data.</text>
</comment>
<dbReference type="AlphaFoldDB" id="A0A9D1M8K1"/>
<dbReference type="PANTHER" id="PTHR22931:SF9">
    <property type="entry name" value="PYRUVATE, PHOSPHATE DIKINASE 1, CHLOROPLASTIC"/>
    <property type="match status" value="1"/>
</dbReference>
<evidence type="ECO:0000256" key="14">
    <source>
        <dbReference type="PIRSR" id="PIRSR000853-2"/>
    </source>
</evidence>